<proteinExistence type="predicted"/>
<protein>
    <submittedName>
        <fullName evidence="2">Uncharacterized protein</fullName>
    </submittedName>
</protein>
<dbReference type="AlphaFoldDB" id="A0ABD2C5E2"/>
<evidence type="ECO:0000256" key="1">
    <source>
        <dbReference type="SAM" id="MobiDB-lite"/>
    </source>
</evidence>
<feature type="compositionally biased region" description="Acidic residues" evidence="1">
    <location>
        <begin position="10"/>
        <end position="43"/>
    </location>
</feature>
<evidence type="ECO:0000313" key="2">
    <source>
        <dbReference type="EMBL" id="KAL2740258.1"/>
    </source>
</evidence>
<feature type="region of interest" description="Disordered" evidence="1">
    <location>
        <begin position="1"/>
        <end position="72"/>
    </location>
</feature>
<name>A0ABD2C5E2_VESSQ</name>
<accession>A0ABD2C5E2</accession>
<gene>
    <name evidence="2" type="ORF">V1478_000399</name>
</gene>
<comment type="caution">
    <text evidence="2">The sequence shown here is derived from an EMBL/GenBank/DDBJ whole genome shotgun (WGS) entry which is preliminary data.</text>
</comment>
<sequence>MYHASHIEEAKDEEEEEDEEDEEEEGDEEDEEEEGDEEDEEEEKSSKVGEDGGECSSSAEVETIAVSDSRCE</sequence>
<keyword evidence="3" id="KW-1185">Reference proteome</keyword>
<reference evidence="2 3" key="1">
    <citation type="journal article" date="2024" name="Ann. Entomol. Soc. Am.">
        <title>Genomic analyses of the southern and eastern yellowjacket wasps (Hymenoptera: Vespidae) reveal evolutionary signatures of social life.</title>
        <authorList>
            <person name="Catto M.A."/>
            <person name="Caine P.B."/>
            <person name="Orr S.E."/>
            <person name="Hunt B.G."/>
            <person name="Goodisman M.A.D."/>
        </authorList>
    </citation>
    <scope>NUCLEOTIDE SEQUENCE [LARGE SCALE GENOMIC DNA]</scope>
    <source>
        <strain evidence="2">233</strain>
        <tissue evidence="2">Head and thorax</tissue>
    </source>
</reference>
<dbReference type="EMBL" id="JAUDFV010000020">
    <property type="protein sequence ID" value="KAL2740258.1"/>
    <property type="molecule type" value="Genomic_DNA"/>
</dbReference>
<dbReference type="Proteomes" id="UP001607302">
    <property type="component" value="Unassembled WGS sequence"/>
</dbReference>
<evidence type="ECO:0000313" key="3">
    <source>
        <dbReference type="Proteomes" id="UP001607302"/>
    </source>
</evidence>
<organism evidence="2 3">
    <name type="scientific">Vespula squamosa</name>
    <name type="common">Southern yellow jacket</name>
    <name type="synonym">Wasp</name>
    <dbReference type="NCBI Taxonomy" id="30214"/>
    <lineage>
        <taxon>Eukaryota</taxon>
        <taxon>Metazoa</taxon>
        <taxon>Ecdysozoa</taxon>
        <taxon>Arthropoda</taxon>
        <taxon>Hexapoda</taxon>
        <taxon>Insecta</taxon>
        <taxon>Pterygota</taxon>
        <taxon>Neoptera</taxon>
        <taxon>Endopterygota</taxon>
        <taxon>Hymenoptera</taxon>
        <taxon>Apocrita</taxon>
        <taxon>Aculeata</taxon>
        <taxon>Vespoidea</taxon>
        <taxon>Vespidae</taxon>
        <taxon>Vespinae</taxon>
        <taxon>Vespula</taxon>
    </lineage>
</organism>